<dbReference type="InterPro" id="IPR019734">
    <property type="entry name" value="TPR_rpt"/>
</dbReference>
<dbReference type="PROSITE" id="PS50005">
    <property type="entry name" value="TPR"/>
    <property type="match status" value="8"/>
</dbReference>
<comment type="caution">
    <text evidence="6">The sequence shown here is derived from an EMBL/GenBank/DDBJ whole genome shotgun (WGS) entry which is preliminary data.</text>
</comment>
<feature type="repeat" description="TPR" evidence="3">
    <location>
        <begin position="814"/>
        <end position="847"/>
    </location>
</feature>
<name>A0ABP7W6C1_9GAMM</name>
<evidence type="ECO:0000259" key="5">
    <source>
        <dbReference type="Pfam" id="PF13401"/>
    </source>
</evidence>
<evidence type="ECO:0000313" key="6">
    <source>
        <dbReference type="EMBL" id="GAA4081926.1"/>
    </source>
</evidence>
<dbReference type="SMART" id="SM00028">
    <property type="entry name" value="TPR"/>
    <property type="match status" value="15"/>
</dbReference>
<dbReference type="Pfam" id="PF13374">
    <property type="entry name" value="TPR_10"/>
    <property type="match status" value="1"/>
</dbReference>
<gene>
    <name evidence="6" type="ORF">GCM10022414_00370</name>
</gene>
<feature type="repeat" description="TPR" evidence="3">
    <location>
        <begin position="898"/>
        <end position="931"/>
    </location>
</feature>
<feature type="repeat" description="TPR" evidence="3">
    <location>
        <begin position="982"/>
        <end position="1015"/>
    </location>
</feature>
<feature type="repeat" description="TPR" evidence="3">
    <location>
        <begin position="856"/>
        <end position="889"/>
    </location>
</feature>
<proteinExistence type="predicted"/>
<evidence type="ECO:0008006" key="8">
    <source>
        <dbReference type="Google" id="ProtNLM"/>
    </source>
</evidence>
<dbReference type="InterPro" id="IPR025139">
    <property type="entry name" value="DUF4062"/>
</dbReference>
<accession>A0ABP7W6C1</accession>
<sequence>MSDFKGNDTQREIRVFLSSTFKDMNKERNYLVQHVFPEVRQKCIERGVGFTEIDLRWGITEEATKNGETTAICLREIDRCRDFPPFFIGFLGERYGWIPHESDLAKYLLAREDDEHYRVIKDGLDQGISVTELEIQHGVLNNDAQGIFYFRDRALTEAIFQDAKKKAKKEFIEGRLAILKSKFRRPGSVNLGDYTYYKDDRANVFKYFFDPAADHLEDLKQTIRGSRSGKLKLDGYTSVEEFGNDVKQELLSALDERYPKENLSPLELLLLQQQNFAASRLQAYVPLLPARQAILDYYDLYQSGEEKRNLLITGESGLGKSAFMADFARFFPQELGSDNVRVVDLYAGIEGCSSLAQWRDNVLSVLGLSDGEPKAKLAMGVEKSGEDQRWDQFTEQLQSWCSDHTGQTLVLLLDAANQLLDSNSALQRLQGLRWPRGCVCIVSSTPQEYASPLWYEHSLQTLTDEQRETLINDYFSKYSKELPSGQVHMLATHEACQSPLYLKVVLEQMRTYFTSHSLEKDIPRWLGCSDLVTLFTEVIVQLNDAMSDEAHPNLVSDLCGYLAVSRAGFDEHQLSILLAAESDSRDAGRIARLAPLKLAPVLAVLSPLMMRSQGRESLMHTSFVEAALKNTDEERVRLRIINCFGGEFAQALSERCYQYTQLAKMSPTADEYKKELVQLLGSIRDTSKVLSVDKGVLAESLLLLGARQESIWVRDLLTLWDAVPVEDVVSELEKLIDFCAEEYFPMVGVFLQESLVAFLRKNNELAEITTLAVHLNNLASLYCQQNKPDKALPLFTEALTIYRASLSAGHPAIAGSLNNLANLYQLQNESDKALRLYTEALESNRASLPVGHMDIATSLSNLANFYADKNEPGKALRLYTEALEIRQASLPLGHPTIADSLNNLATLYQQQGHTDKVLSLYTEALSIYRASLPAGHPDIAMSLGNLATFYADQNQPDKALRLYTEALEIRRASLPAGHPDIARSLNNLANLYYQQNEADKALQLYNEALEICRASLPFDHPDIAGSLNNLANIYFSRNQPDEALPLYTEALTIFRTNWPAGHLAIAGSLGNLASIYGSQGEPDKALPLYTEALAVYRASLPGDHPKLAKILSKLASFYSTQNQPDKALPLFKEALAIRRASLPAGHSAIAGSLAKLASVYDSQSQPDMALPLYAEALQIRVESLPAGHLEIGNSLNDLGRFYANQNLLDKALLLYREALAIHRASLPAGHRAIADSLNNLANVYDEQGQLDKALPLLTEALKIRVASLPAGHLDIASSLNKLAFLYDRINQPDKALPLYREGLKIYRASLPVGHPKIAINLSNLAGIYANQNQLDEAQPLYAEALEIERACLPAGDPDMAISLYNLACVFACQGDRDKALPLFTEVLEIYRVSLPSGHPKISMIEKSIANICT</sequence>
<dbReference type="InterPro" id="IPR011990">
    <property type="entry name" value="TPR-like_helical_dom_sf"/>
</dbReference>
<feature type="repeat" description="TPR" evidence="3">
    <location>
        <begin position="1108"/>
        <end position="1141"/>
    </location>
</feature>
<feature type="repeat" description="TPR" evidence="3">
    <location>
        <begin position="1234"/>
        <end position="1267"/>
    </location>
</feature>
<dbReference type="PROSITE" id="PS50293">
    <property type="entry name" value="TPR_REGION"/>
    <property type="match status" value="1"/>
</dbReference>
<dbReference type="InterPro" id="IPR049945">
    <property type="entry name" value="AAA_22"/>
</dbReference>
<organism evidence="6 7">
    <name type="scientific">Zhongshania borealis</name>
    <dbReference type="NCBI Taxonomy" id="889488"/>
    <lineage>
        <taxon>Bacteria</taxon>
        <taxon>Pseudomonadati</taxon>
        <taxon>Pseudomonadota</taxon>
        <taxon>Gammaproteobacteria</taxon>
        <taxon>Cellvibrionales</taxon>
        <taxon>Spongiibacteraceae</taxon>
        <taxon>Zhongshania</taxon>
    </lineage>
</organism>
<dbReference type="EMBL" id="BAABDM010000001">
    <property type="protein sequence ID" value="GAA4081926.1"/>
    <property type="molecule type" value="Genomic_DNA"/>
</dbReference>
<keyword evidence="7" id="KW-1185">Reference proteome</keyword>
<dbReference type="SUPFAM" id="SSF81901">
    <property type="entry name" value="HCP-like"/>
    <property type="match status" value="1"/>
</dbReference>
<evidence type="ECO:0000256" key="3">
    <source>
        <dbReference type="PROSITE-ProRule" id="PRU00339"/>
    </source>
</evidence>
<keyword evidence="1" id="KW-0677">Repeat</keyword>
<feature type="domain" description="ORC1/DEAH AAA+ ATPase" evidence="5">
    <location>
        <begin position="306"/>
        <end position="430"/>
    </location>
</feature>
<dbReference type="Gene3D" id="1.25.40.10">
    <property type="entry name" value="Tetratricopeptide repeat domain"/>
    <property type="match status" value="5"/>
</dbReference>
<feature type="repeat" description="TPR" evidence="3">
    <location>
        <begin position="1024"/>
        <end position="1057"/>
    </location>
</feature>
<dbReference type="PANTHER" id="PTHR45641">
    <property type="entry name" value="TETRATRICOPEPTIDE REPEAT PROTEIN (AFU_ORTHOLOGUE AFUA_6G03870)"/>
    <property type="match status" value="1"/>
</dbReference>
<dbReference type="Pfam" id="PF13271">
    <property type="entry name" value="DUF4062"/>
    <property type="match status" value="1"/>
</dbReference>
<evidence type="ECO:0000256" key="1">
    <source>
        <dbReference type="ARBA" id="ARBA00022737"/>
    </source>
</evidence>
<reference evidence="7" key="1">
    <citation type="journal article" date="2019" name="Int. J. Syst. Evol. Microbiol.">
        <title>The Global Catalogue of Microorganisms (GCM) 10K type strain sequencing project: providing services to taxonomists for standard genome sequencing and annotation.</title>
        <authorList>
            <consortium name="The Broad Institute Genomics Platform"/>
            <consortium name="The Broad Institute Genome Sequencing Center for Infectious Disease"/>
            <person name="Wu L."/>
            <person name="Ma J."/>
        </authorList>
    </citation>
    <scope>NUCLEOTIDE SEQUENCE [LARGE SCALE GENOMIC DNA]</scope>
    <source>
        <strain evidence="7">JCM 17304</strain>
    </source>
</reference>
<feature type="repeat" description="TPR" evidence="3">
    <location>
        <begin position="940"/>
        <end position="973"/>
    </location>
</feature>
<protein>
    <recommendedName>
        <fullName evidence="8">Tetratricopeptide repeat protein</fullName>
    </recommendedName>
</protein>
<dbReference type="RefSeq" id="WP_344931582.1">
    <property type="nucleotide sequence ID" value="NZ_BAABDM010000001.1"/>
</dbReference>
<dbReference type="PANTHER" id="PTHR45641:SF19">
    <property type="entry name" value="NEPHROCYSTIN-3"/>
    <property type="match status" value="1"/>
</dbReference>
<dbReference type="Proteomes" id="UP001500392">
    <property type="component" value="Unassembled WGS sequence"/>
</dbReference>
<dbReference type="Pfam" id="PF13401">
    <property type="entry name" value="AAA_22"/>
    <property type="match status" value="1"/>
</dbReference>
<dbReference type="SUPFAM" id="SSF52540">
    <property type="entry name" value="P-loop containing nucleoside triphosphate hydrolases"/>
    <property type="match status" value="1"/>
</dbReference>
<dbReference type="Gene3D" id="3.40.50.300">
    <property type="entry name" value="P-loop containing nucleotide triphosphate hydrolases"/>
    <property type="match status" value="1"/>
</dbReference>
<dbReference type="PRINTS" id="PR00381">
    <property type="entry name" value="KINESINLIGHT"/>
</dbReference>
<evidence type="ECO:0000313" key="7">
    <source>
        <dbReference type="Proteomes" id="UP001500392"/>
    </source>
</evidence>
<evidence type="ECO:0000259" key="4">
    <source>
        <dbReference type="Pfam" id="PF13271"/>
    </source>
</evidence>
<dbReference type="InterPro" id="IPR027417">
    <property type="entry name" value="P-loop_NTPase"/>
</dbReference>
<evidence type="ECO:0000256" key="2">
    <source>
        <dbReference type="ARBA" id="ARBA00022803"/>
    </source>
</evidence>
<dbReference type="SUPFAM" id="SSF48452">
    <property type="entry name" value="TPR-like"/>
    <property type="match status" value="2"/>
</dbReference>
<keyword evidence="2 3" id="KW-0802">TPR repeat</keyword>
<feature type="domain" description="DUF4062" evidence="4">
    <location>
        <begin position="14"/>
        <end position="101"/>
    </location>
</feature>
<dbReference type="Pfam" id="PF13424">
    <property type="entry name" value="TPR_12"/>
    <property type="match status" value="7"/>
</dbReference>